<keyword evidence="4" id="KW-1185">Reference proteome</keyword>
<sequence>MKFTSAIAASILSLVSLASADQVTVATIYRYVDATATVYQNYCPCSATTAGLTNPTSGAGTGSVGAGNPDSGVVGTGAGTPGTGSAGGVGAVQPAYVNNNGGNNNMAVPSAAPINNGGAGVAAQGATTTVYSTVFVQYVTSTQYSYFTTTLYPAPQSTITQIITKTATVTVPVTVTSTITATIAPSGGANIAPGQLTTARYSNTTSTMGSGAGVAAVGNTVTMVFSTESPVSVAASATVADDIAPESASASAFVPVTVDATSTIGDAVSAATDAASTTTDVPFAFTDATSSTTDALPTSSIVLGGGAAVAAGQNTLSLSATMTISVPGLPTTALSAFFPDSSTIGLPLGDFSSSTETTSTLSESSTTTAAALTTTSSALTSSTTSDAAPTTSAASTTTLSASTSSTSSSSTAPAGPTGVNLFAQVTQQQDGSVDPTYHNNVFANDANGVPSIYDNSIYTQAYADPTTNANFVFNLVGSEVYFGTQRFGYDSSAAALQAGTPLVFAAAGSTLSTTFTIADGAISIPGSTFYVDNGEAGKPVRIMNTDAFNAIYPAPYYTAGVVPFADISSRAAGGTAAAPPAGSEPVNGFSG</sequence>
<comment type="caution">
    <text evidence="3">The sequence shown here is derived from an EMBL/GenBank/DDBJ whole genome shotgun (WGS) entry which is preliminary data.</text>
</comment>
<dbReference type="EMBL" id="CAHR02000107">
    <property type="protein sequence ID" value="CCG82885.1"/>
    <property type="molecule type" value="Genomic_DNA"/>
</dbReference>
<reference evidence="3 4" key="1">
    <citation type="journal article" date="2013" name="MBio">
        <title>Genome sequencing of the plant pathogen Taphrina deformans, the causal agent of peach leaf curl.</title>
        <authorList>
            <person name="Cisse O.H."/>
            <person name="Almeida J.M.G.C.F."/>
            <person name="Fonseca A."/>
            <person name="Kumar A.A."/>
            <person name="Salojaervi J."/>
            <person name="Overmyer K."/>
            <person name="Hauser P.M."/>
            <person name="Pagni M."/>
        </authorList>
    </citation>
    <scope>NUCLEOTIDE SEQUENCE [LARGE SCALE GENOMIC DNA]</scope>
    <source>
        <strain evidence="4">PYCC 5710 / ATCC 11124 / CBS 356.35 / IMI 108563 / JCM 9778 / NBRC 8474</strain>
    </source>
</reference>
<feature type="chain" id="PRO_5004381410" evidence="2">
    <location>
        <begin position="21"/>
        <end position="591"/>
    </location>
</feature>
<accession>R4XBA6</accession>
<evidence type="ECO:0000256" key="1">
    <source>
        <dbReference type="SAM" id="MobiDB-lite"/>
    </source>
</evidence>
<evidence type="ECO:0000313" key="3">
    <source>
        <dbReference type="EMBL" id="CCG82885.1"/>
    </source>
</evidence>
<evidence type="ECO:0000313" key="4">
    <source>
        <dbReference type="Proteomes" id="UP000013776"/>
    </source>
</evidence>
<proteinExistence type="predicted"/>
<name>R4XBA6_TAPDE</name>
<keyword evidence="2" id="KW-0732">Signal</keyword>
<dbReference type="Proteomes" id="UP000013776">
    <property type="component" value="Unassembled WGS sequence"/>
</dbReference>
<feature type="signal peptide" evidence="2">
    <location>
        <begin position="1"/>
        <end position="20"/>
    </location>
</feature>
<protein>
    <submittedName>
        <fullName evidence="3">Uncharacterized protein</fullName>
    </submittedName>
</protein>
<dbReference type="VEuPathDB" id="FungiDB:TAPDE_003006"/>
<gene>
    <name evidence="3" type="ORF">TAPDE_003006</name>
</gene>
<organism evidence="3 4">
    <name type="scientific">Taphrina deformans (strain PYCC 5710 / ATCC 11124 / CBS 356.35 / IMI 108563 / JCM 9778 / NBRC 8474)</name>
    <name type="common">Peach leaf curl fungus</name>
    <name type="synonym">Lalaria deformans</name>
    <dbReference type="NCBI Taxonomy" id="1097556"/>
    <lineage>
        <taxon>Eukaryota</taxon>
        <taxon>Fungi</taxon>
        <taxon>Dikarya</taxon>
        <taxon>Ascomycota</taxon>
        <taxon>Taphrinomycotina</taxon>
        <taxon>Taphrinomycetes</taxon>
        <taxon>Taphrinales</taxon>
        <taxon>Taphrinaceae</taxon>
        <taxon>Taphrina</taxon>
    </lineage>
</organism>
<evidence type="ECO:0000256" key="2">
    <source>
        <dbReference type="SAM" id="SignalP"/>
    </source>
</evidence>
<dbReference type="AlphaFoldDB" id="R4XBA6"/>
<feature type="region of interest" description="Disordered" evidence="1">
    <location>
        <begin position="375"/>
        <end position="414"/>
    </location>
</feature>